<evidence type="ECO:0000313" key="1">
    <source>
        <dbReference type="EMBL" id="PXF60933.1"/>
    </source>
</evidence>
<protein>
    <submittedName>
        <fullName evidence="1">Uncharacterized protein</fullName>
    </submittedName>
</protein>
<reference evidence="1" key="1">
    <citation type="submission" date="2018-01" db="EMBL/GenBank/DDBJ databases">
        <authorList>
            <person name="Krukenberg V."/>
        </authorList>
    </citation>
    <scope>NUCLEOTIDE SEQUENCE</scope>
    <source>
        <strain evidence="1">E20ANME2</strain>
    </source>
</reference>
<dbReference type="Proteomes" id="UP000248329">
    <property type="component" value="Unassembled WGS sequence"/>
</dbReference>
<dbReference type="EMBL" id="PQXF01000010">
    <property type="protein sequence ID" value="PXF60933.1"/>
    <property type="molecule type" value="Genomic_DNA"/>
</dbReference>
<proteinExistence type="predicted"/>
<accession>A0AC61L3Q8</accession>
<gene>
    <name evidence="1" type="ORF">C4B59_07140</name>
</gene>
<organism evidence="1 2">
    <name type="scientific">Candidatus Methanogaster sp</name>
    <dbReference type="NCBI Taxonomy" id="3386292"/>
    <lineage>
        <taxon>Archaea</taxon>
        <taxon>Methanobacteriati</taxon>
        <taxon>Methanobacteriota</taxon>
        <taxon>Stenosarchaea group</taxon>
        <taxon>Methanomicrobia</taxon>
        <taxon>Methanosarcinales</taxon>
        <taxon>ANME-2 cluster</taxon>
        <taxon>Candidatus Methanogasteraceae</taxon>
        <taxon>Candidatus Methanogaster</taxon>
    </lineage>
</organism>
<comment type="caution">
    <text evidence="1">The sequence shown here is derived from an EMBL/GenBank/DDBJ whole genome shotgun (WGS) entry which is preliminary data.</text>
</comment>
<evidence type="ECO:0000313" key="2">
    <source>
        <dbReference type="Proteomes" id="UP000248329"/>
    </source>
</evidence>
<name>A0AC61L3Q8_9EURY</name>
<sequence length="120" mass="13193">MEFQYRDGKPILPVQISGSSEKISLIGILDSGADYCTAPRVICEELLDTVREQEIFIPGGTLMLPVFKGAVAVGDMEKEVEVIGVDMHPRLNIDCLVGRIFFGTMDVHLLGKSGKLVLDW</sequence>